<dbReference type="PRINTS" id="PR00385">
    <property type="entry name" value="P450"/>
</dbReference>
<reference evidence="15" key="2">
    <citation type="submission" date="2021-03" db="UniProtKB">
        <authorList>
            <consortium name="EnsemblPlants"/>
        </authorList>
    </citation>
    <scope>IDENTIFICATION</scope>
</reference>
<evidence type="ECO:0000313" key="15">
    <source>
        <dbReference type="EnsemblPlants" id="cds.evm.model.08.137"/>
    </source>
</evidence>
<comment type="similarity">
    <text evidence="3 13">Belongs to the cytochrome P450 family.</text>
</comment>
<keyword evidence="8 13" id="KW-0560">Oxidoreductase</keyword>
<evidence type="ECO:0000256" key="2">
    <source>
        <dbReference type="ARBA" id="ARBA00004167"/>
    </source>
</evidence>
<keyword evidence="16" id="KW-1185">Reference proteome</keyword>
<dbReference type="EnsemblPlants" id="evm.model.08.137">
    <property type="protein sequence ID" value="cds.evm.model.08.137"/>
    <property type="gene ID" value="evm.TU.08.137"/>
</dbReference>
<dbReference type="Gene3D" id="1.10.630.10">
    <property type="entry name" value="Cytochrome P450"/>
    <property type="match status" value="1"/>
</dbReference>
<dbReference type="FunFam" id="1.10.630.10:FF:000043">
    <property type="entry name" value="Cytochrome P450 99A2"/>
    <property type="match status" value="1"/>
</dbReference>
<keyword evidence="9 12" id="KW-0408">Iron</keyword>
<keyword evidence="11" id="KW-0472">Membrane</keyword>
<proteinExistence type="inferred from homology"/>
<dbReference type="GO" id="GO:0004497">
    <property type="term" value="F:monooxygenase activity"/>
    <property type="evidence" value="ECO:0007669"/>
    <property type="project" value="UniProtKB-KW"/>
</dbReference>
<dbReference type="GO" id="GO:0016705">
    <property type="term" value="F:oxidoreductase activity, acting on paired donors, with incorporation or reduction of molecular oxygen"/>
    <property type="evidence" value="ECO:0007669"/>
    <property type="project" value="InterPro"/>
</dbReference>
<comment type="cofactor">
    <cofactor evidence="1 12">
        <name>heme</name>
        <dbReference type="ChEBI" id="CHEBI:30413"/>
    </cofactor>
</comment>
<dbReference type="PANTHER" id="PTHR47953">
    <property type="entry name" value="OS08G0105600 PROTEIN"/>
    <property type="match status" value="1"/>
</dbReference>
<evidence type="ECO:0000256" key="7">
    <source>
        <dbReference type="ARBA" id="ARBA00022989"/>
    </source>
</evidence>
<keyword evidence="7" id="KW-1133">Transmembrane helix</keyword>
<sequence length="466" mass="53735">MHNLLGSLPHHTLRDLAKKYGPFMYLKFGQVPTIVVSSQEFAKEVMRTHDAIFASRPKTLYTQIILYSNSDIAFAPYGEYWRQLRKLCMQELLSIARVQSFRHIREEEMNNLMEWIASNDGKVINLSEKIQSSSYGITSRSAFGKKSKDHEEIISIVEESIKLASGFEITDFFPSLSFLALISHSKSRLESVKQRAERIIENIIQEHKDKNIKGGESGIHEDFVDVLLKFHNKDDDDLGFSLTSDNVKAVIWDIFTAGTETSATIVDWAMAEMIRNPRVMKKAQEEVRQVFNKKGMVDEAGISDLKYLKSIVKETLRLHPSSPLLLPRESREKCVINGYEIPKKTRIIVNAWAIGRDPKYWIEPESFMPERFLDSNIDFKGNNFEYIPFGAGRRICPGMSFGLINVELPLAFLLYHFDWKLPKEIMSHEDFDMTELFGISVKRKDHLNLIPMAYYDVSSVERSERE</sequence>
<evidence type="ECO:0000256" key="5">
    <source>
        <dbReference type="ARBA" id="ARBA00022692"/>
    </source>
</evidence>
<dbReference type="Proteomes" id="UP000596661">
    <property type="component" value="Chromosome 8"/>
</dbReference>
<keyword evidence="10 13" id="KW-0503">Monooxygenase</keyword>
<name>A0A803Q8G6_CANSA</name>
<evidence type="ECO:0000256" key="1">
    <source>
        <dbReference type="ARBA" id="ARBA00001971"/>
    </source>
</evidence>
<dbReference type="PROSITE" id="PS00086">
    <property type="entry name" value="CYTOCHROME_P450"/>
    <property type="match status" value="1"/>
</dbReference>
<dbReference type="InterPro" id="IPR001128">
    <property type="entry name" value="Cyt_P450"/>
</dbReference>
<dbReference type="InterPro" id="IPR017972">
    <property type="entry name" value="Cyt_P450_CS"/>
</dbReference>
<evidence type="ECO:0000256" key="13">
    <source>
        <dbReference type="RuleBase" id="RU000461"/>
    </source>
</evidence>
<reference evidence="15" key="1">
    <citation type="submission" date="2018-11" db="EMBL/GenBank/DDBJ databases">
        <authorList>
            <person name="Grassa J C."/>
        </authorList>
    </citation>
    <scope>NUCLEOTIDE SEQUENCE [LARGE SCALE GENOMIC DNA]</scope>
</reference>
<evidence type="ECO:0000256" key="4">
    <source>
        <dbReference type="ARBA" id="ARBA00022617"/>
    </source>
</evidence>
<feature type="coiled-coil region" evidence="14">
    <location>
        <begin position="186"/>
        <end position="213"/>
    </location>
</feature>
<keyword evidence="4 12" id="KW-0349">Heme</keyword>
<dbReference type="PRINTS" id="PR00463">
    <property type="entry name" value="EP450I"/>
</dbReference>
<evidence type="ECO:0000256" key="11">
    <source>
        <dbReference type="ARBA" id="ARBA00023136"/>
    </source>
</evidence>
<dbReference type="PANTHER" id="PTHR47953:SF19">
    <property type="entry name" value="OS06G0641600 PROTEIN"/>
    <property type="match status" value="1"/>
</dbReference>
<feature type="binding site" description="axial binding residue" evidence="12">
    <location>
        <position position="396"/>
    </location>
    <ligand>
        <name>heme</name>
        <dbReference type="ChEBI" id="CHEBI:30413"/>
    </ligand>
    <ligandPart>
        <name>Fe</name>
        <dbReference type="ChEBI" id="CHEBI:18248"/>
    </ligandPart>
</feature>
<evidence type="ECO:0000256" key="12">
    <source>
        <dbReference type="PIRSR" id="PIRSR602401-1"/>
    </source>
</evidence>
<dbReference type="GO" id="GO:0005506">
    <property type="term" value="F:iron ion binding"/>
    <property type="evidence" value="ECO:0007669"/>
    <property type="project" value="InterPro"/>
</dbReference>
<dbReference type="GO" id="GO:0020037">
    <property type="term" value="F:heme binding"/>
    <property type="evidence" value="ECO:0007669"/>
    <property type="project" value="InterPro"/>
</dbReference>
<keyword evidence="5" id="KW-0812">Transmembrane</keyword>
<keyword evidence="6 12" id="KW-0479">Metal-binding</keyword>
<comment type="subcellular location">
    <subcellularLocation>
        <location evidence="2">Membrane</location>
        <topology evidence="2">Single-pass membrane protein</topology>
    </subcellularLocation>
</comment>
<dbReference type="CDD" id="cd11072">
    <property type="entry name" value="CYP71-like"/>
    <property type="match status" value="1"/>
</dbReference>
<dbReference type="EMBL" id="UZAU01000679">
    <property type="status" value="NOT_ANNOTATED_CDS"/>
    <property type="molecule type" value="Genomic_DNA"/>
</dbReference>
<organism evidence="15 16">
    <name type="scientific">Cannabis sativa</name>
    <name type="common">Hemp</name>
    <name type="synonym">Marijuana</name>
    <dbReference type="NCBI Taxonomy" id="3483"/>
    <lineage>
        <taxon>Eukaryota</taxon>
        <taxon>Viridiplantae</taxon>
        <taxon>Streptophyta</taxon>
        <taxon>Embryophyta</taxon>
        <taxon>Tracheophyta</taxon>
        <taxon>Spermatophyta</taxon>
        <taxon>Magnoliopsida</taxon>
        <taxon>eudicotyledons</taxon>
        <taxon>Gunneridae</taxon>
        <taxon>Pentapetalae</taxon>
        <taxon>rosids</taxon>
        <taxon>fabids</taxon>
        <taxon>Rosales</taxon>
        <taxon>Cannabaceae</taxon>
        <taxon>Cannabis</taxon>
    </lineage>
</organism>
<evidence type="ECO:0008006" key="17">
    <source>
        <dbReference type="Google" id="ProtNLM"/>
    </source>
</evidence>
<dbReference type="OMA" id="HENNCHE"/>
<accession>A0A803Q8G6</accession>
<dbReference type="SUPFAM" id="SSF48264">
    <property type="entry name" value="Cytochrome P450"/>
    <property type="match status" value="1"/>
</dbReference>
<protein>
    <recommendedName>
        <fullName evidence="17">Cytochrome P450</fullName>
    </recommendedName>
</protein>
<evidence type="ECO:0000256" key="8">
    <source>
        <dbReference type="ARBA" id="ARBA00023002"/>
    </source>
</evidence>
<dbReference type="InterPro" id="IPR052306">
    <property type="entry name" value="CYP450_71D"/>
</dbReference>
<dbReference type="InterPro" id="IPR002401">
    <property type="entry name" value="Cyt_P450_E_grp-I"/>
</dbReference>
<dbReference type="InterPro" id="IPR036396">
    <property type="entry name" value="Cyt_P450_sf"/>
</dbReference>
<evidence type="ECO:0000256" key="6">
    <source>
        <dbReference type="ARBA" id="ARBA00022723"/>
    </source>
</evidence>
<dbReference type="Pfam" id="PF00067">
    <property type="entry name" value="p450"/>
    <property type="match status" value="1"/>
</dbReference>
<evidence type="ECO:0000256" key="3">
    <source>
        <dbReference type="ARBA" id="ARBA00010617"/>
    </source>
</evidence>
<evidence type="ECO:0000313" key="16">
    <source>
        <dbReference type="Proteomes" id="UP000596661"/>
    </source>
</evidence>
<keyword evidence="14" id="KW-0175">Coiled coil</keyword>
<dbReference type="AlphaFoldDB" id="A0A803Q8G6"/>
<evidence type="ECO:0000256" key="9">
    <source>
        <dbReference type="ARBA" id="ARBA00023004"/>
    </source>
</evidence>
<evidence type="ECO:0000256" key="10">
    <source>
        <dbReference type="ARBA" id="ARBA00023033"/>
    </source>
</evidence>
<dbReference type="Gramene" id="evm.model.08.137">
    <property type="protein sequence ID" value="cds.evm.model.08.137"/>
    <property type="gene ID" value="evm.TU.08.137"/>
</dbReference>
<evidence type="ECO:0000256" key="14">
    <source>
        <dbReference type="SAM" id="Coils"/>
    </source>
</evidence>
<dbReference type="GO" id="GO:0016020">
    <property type="term" value="C:membrane"/>
    <property type="evidence" value="ECO:0007669"/>
    <property type="project" value="UniProtKB-SubCell"/>
</dbReference>